<feature type="modified residue" description="N6-(pyridoxal phosphate)lysine" evidence="8">
    <location>
        <position position="263"/>
    </location>
</feature>
<dbReference type="InterPro" id="IPR000277">
    <property type="entry name" value="Cys/Met-Metab_PyrdxlP-dep_enz"/>
</dbReference>
<evidence type="ECO:0000313" key="11">
    <source>
        <dbReference type="EMBL" id="EJT47333.1"/>
    </source>
</evidence>
<evidence type="ECO:0000256" key="10">
    <source>
        <dbReference type="SAM" id="MobiDB-lite"/>
    </source>
</evidence>
<dbReference type="VEuPathDB" id="FungiDB:A1Q1_03879"/>
<evidence type="ECO:0000256" key="3">
    <source>
        <dbReference type="ARBA" id="ARBA00009077"/>
    </source>
</evidence>
<name>J5QH68_TRIAS</name>
<dbReference type="GO" id="GO:0019343">
    <property type="term" value="P:cysteine biosynthetic process via cystathionine"/>
    <property type="evidence" value="ECO:0007669"/>
    <property type="project" value="TreeGrafter"/>
</dbReference>
<dbReference type="EMBL" id="ALBS01000257">
    <property type="protein sequence ID" value="EJT47333.1"/>
    <property type="molecule type" value="Genomic_DNA"/>
</dbReference>
<dbReference type="GO" id="GO:0019346">
    <property type="term" value="P:transsulfuration"/>
    <property type="evidence" value="ECO:0007669"/>
    <property type="project" value="InterPro"/>
</dbReference>
<comment type="cofactor">
    <cofactor evidence="1 9">
        <name>pyridoxal 5'-phosphate</name>
        <dbReference type="ChEBI" id="CHEBI:597326"/>
    </cofactor>
</comment>
<dbReference type="PIRSF" id="PIRSF001434">
    <property type="entry name" value="CGS"/>
    <property type="match status" value="1"/>
</dbReference>
<comment type="caution">
    <text evidence="11">The sequence shown here is derived from an EMBL/GenBank/DDBJ whole genome shotgun (WGS) entry which is preliminary data.</text>
</comment>
<gene>
    <name evidence="11" type="ORF">A1Q1_03879</name>
</gene>
<dbReference type="HOGENOM" id="CLU_018986_2_3_1"/>
<dbReference type="SUPFAM" id="SSF53383">
    <property type="entry name" value="PLP-dependent transferases"/>
    <property type="match status" value="2"/>
</dbReference>
<evidence type="ECO:0000256" key="4">
    <source>
        <dbReference type="ARBA" id="ARBA00012085"/>
    </source>
</evidence>
<dbReference type="RefSeq" id="XP_014177779.1">
    <property type="nucleotide sequence ID" value="XM_014322304.1"/>
</dbReference>
<evidence type="ECO:0000256" key="5">
    <source>
        <dbReference type="ARBA" id="ARBA00022898"/>
    </source>
</evidence>
<protein>
    <recommendedName>
        <fullName evidence="4">cystathionine gamma-lyase</fullName>
        <ecNumber evidence="4">4.4.1.1</ecNumber>
    </recommendedName>
    <alternativeName>
        <fullName evidence="7">Gamma-cystathionase</fullName>
    </alternativeName>
</protein>
<dbReference type="Gene3D" id="3.90.1150.10">
    <property type="entry name" value="Aspartate Aminotransferase, domain 1"/>
    <property type="match status" value="1"/>
</dbReference>
<dbReference type="InterPro" id="IPR015421">
    <property type="entry name" value="PyrdxlP-dep_Trfase_major"/>
</dbReference>
<dbReference type="OrthoDB" id="3512640at2759"/>
<dbReference type="KEGG" id="tasa:A1Q1_03879"/>
<evidence type="ECO:0000256" key="7">
    <source>
        <dbReference type="ARBA" id="ARBA00029853"/>
    </source>
</evidence>
<dbReference type="Proteomes" id="UP000002748">
    <property type="component" value="Unassembled WGS sequence"/>
</dbReference>
<feature type="compositionally biased region" description="Basic residues" evidence="10">
    <location>
        <begin position="364"/>
        <end position="380"/>
    </location>
</feature>
<feature type="region of interest" description="Disordered" evidence="10">
    <location>
        <begin position="321"/>
        <end position="417"/>
    </location>
</feature>
<accession>J5QH68</accession>
<keyword evidence="11" id="KW-0456">Lyase</keyword>
<dbReference type="AlphaFoldDB" id="J5QH68"/>
<keyword evidence="5 8" id="KW-0663">Pyridoxal phosphate</keyword>
<feature type="compositionally biased region" description="Low complexity" evidence="10">
    <location>
        <begin position="381"/>
        <end position="402"/>
    </location>
</feature>
<feature type="compositionally biased region" description="Low complexity" evidence="10">
    <location>
        <begin position="331"/>
        <end position="363"/>
    </location>
</feature>
<evidence type="ECO:0000256" key="8">
    <source>
        <dbReference type="PIRSR" id="PIRSR001434-2"/>
    </source>
</evidence>
<evidence type="ECO:0000256" key="9">
    <source>
        <dbReference type="RuleBase" id="RU362118"/>
    </source>
</evidence>
<dbReference type="PANTHER" id="PTHR11808">
    <property type="entry name" value="TRANS-SULFURATION ENZYME FAMILY MEMBER"/>
    <property type="match status" value="1"/>
</dbReference>
<evidence type="ECO:0000256" key="2">
    <source>
        <dbReference type="ARBA" id="ARBA00005038"/>
    </source>
</evidence>
<keyword evidence="6" id="KW-0198">Cysteine biosynthesis</keyword>
<feature type="region of interest" description="Disordered" evidence="10">
    <location>
        <begin position="1"/>
        <end position="31"/>
    </location>
</feature>
<dbReference type="InterPro" id="IPR015422">
    <property type="entry name" value="PyrdxlP-dep_Trfase_small"/>
</dbReference>
<feature type="compositionally biased region" description="Low complexity" evidence="10">
    <location>
        <begin position="1"/>
        <end position="30"/>
    </location>
</feature>
<comment type="pathway">
    <text evidence="2">Amino-acid biosynthesis; L-cysteine biosynthesis; L-cysteine from L-homocysteine and L-serine: step 2/2.</text>
</comment>
<dbReference type="GO" id="GO:0005737">
    <property type="term" value="C:cytoplasm"/>
    <property type="evidence" value="ECO:0007669"/>
    <property type="project" value="TreeGrafter"/>
</dbReference>
<comment type="similarity">
    <text evidence="3 9">Belongs to the trans-sulfuration enzymes family.</text>
</comment>
<dbReference type="GO" id="GO:0004123">
    <property type="term" value="F:cystathionine gamma-lyase activity"/>
    <property type="evidence" value="ECO:0007669"/>
    <property type="project" value="TreeGrafter"/>
</dbReference>
<keyword evidence="6" id="KW-0028">Amino-acid biosynthesis</keyword>
<evidence type="ECO:0000256" key="1">
    <source>
        <dbReference type="ARBA" id="ARBA00001933"/>
    </source>
</evidence>
<dbReference type="GeneID" id="25987392"/>
<dbReference type="Gene3D" id="3.40.640.10">
    <property type="entry name" value="Type I PLP-dependent aspartate aminotransferase-like (Major domain)"/>
    <property type="match status" value="1"/>
</dbReference>
<dbReference type="InterPro" id="IPR015424">
    <property type="entry name" value="PyrdxlP-dep_Trfase"/>
</dbReference>
<sequence>MAVTQNGHSNGTANGNATNGHSNGHANGNGKAAHEDYAWATRVIHAGSEANEETGAVIPPLSLATTFKQSAVGVHKGFEYTRSLNPNRLAFETQIASLELPTPPALHMSQAERVAEENLPPALAFASGSAATQAIVTALVPTGGHVVSIADVYGGTYRYFTKVAAAQGIKTTFVHLSAKAGETAEAASERANSSLEAAFTPETKLVWVETPTNPTLGLADIKAVAEIAHRHGALLVVDNTFMSSFYQQPLRLGADIVVHSVTKYLNGHSDNAGGAVPGAHDAWLAQRGAKTLGVRMKQHGLNALAVARFLAQQSWVKVSRGPSARPCASWRGRSSRPSRAAGPRPRATPRTPGSRTAAWCRSGSTRRRSPPASRRARRRPTSSPRSRSSPSPSRSAASSPSPLMTHASVSEADRKELGIDNELIRLSVGIEEVEDLLADLEQAKVAASA</sequence>
<dbReference type="PANTHER" id="PTHR11808:SF15">
    <property type="entry name" value="CYSTATHIONINE GAMMA-LYASE"/>
    <property type="match status" value="1"/>
</dbReference>
<proteinExistence type="inferred from homology"/>
<dbReference type="GO" id="GO:0030170">
    <property type="term" value="F:pyridoxal phosphate binding"/>
    <property type="evidence" value="ECO:0007669"/>
    <property type="project" value="InterPro"/>
</dbReference>
<dbReference type="EC" id="4.4.1.1" evidence="4"/>
<dbReference type="Pfam" id="PF01053">
    <property type="entry name" value="Cys_Met_Meta_PP"/>
    <property type="match status" value="2"/>
</dbReference>
<organism evidence="11 12">
    <name type="scientific">Trichosporon asahii var. asahii (strain ATCC 90039 / CBS 2479 / JCM 2466 / KCTC 7840 / NBRC 103889/ NCYC 2677 / UAMH 7654)</name>
    <name type="common">Yeast</name>
    <dbReference type="NCBI Taxonomy" id="1186058"/>
    <lineage>
        <taxon>Eukaryota</taxon>
        <taxon>Fungi</taxon>
        <taxon>Dikarya</taxon>
        <taxon>Basidiomycota</taxon>
        <taxon>Agaricomycotina</taxon>
        <taxon>Tremellomycetes</taxon>
        <taxon>Trichosporonales</taxon>
        <taxon>Trichosporonaceae</taxon>
        <taxon>Trichosporon</taxon>
    </lineage>
</organism>
<reference evidence="11 12" key="1">
    <citation type="journal article" date="2012" name="Eukaryot. Cell">
        <title>Draft genome sequence of CBS 2479, the standard type strain of Trichosporon asahii.</title>
        <authorList>
            <person name="Yang R.Y."/>
            <person name="Li H.T."/>
            <person name="Zhu H."/>
            <person name="Zhou G.P."/>
            <person name="Wang M."/>
            <person name="Wang L."/>
        </authorList>
    </citation>
    <scope>NUCLEOTIDE SEQUENCE [LARGE SCALE GENOMIC DNA]</scope>
    <source>
        <strain evidence="12">ATCC 90039 / CBS 2479 / JCM 2466 / KCTC 7840 / NCYC 2677 / UAMH 7654</strain>
    </source>
</reference>
<evidence type="ECO:0000313" key="12">
    <source>
        <dbReference type="Proteomes" id="UP000002748"/>
    </source>
</evidence>
<evidence type="ECO:0000256" key="6">
    <source>
        <dbReference type="ARBA" id="ARBA00023192"/>
    </source>
</evidence>